<reference evidence="7 8" key="1">
    <citation type="submission" date="2020-03" db="EMBL/GenBank/DDBJ databases">
        <title>Genomic Encyclopedia of Type Strains, Phase IV (KMG-IV): sequencing the most valuable type-strain genomes for metagenomic binning, comparative biology and taxonomic classification.</title>
        <authorList>
            <person name="Goeker M."/>
        </authorList>
    </citation>
    <scope>NUCLEOTIDE SEQUENCE [LARGE SCALE GENOMIC DNA]</scope>
    <source>
        <strain evidence="7 8">DSM 22753</strain>
    </source>
</reference>
<dbReference type="HAMAP" id="MF_02079">
    <property type="entry name" value="PGT_RodA"/>
    <property type="match status" value="1"/>
</dbReference>
<accession>A0ABX0U2E7</accession>
<evidence type="ECO:0000313" key="7">
    <source>
        <dbReference type="EMBL" id="NIJ24751.1"/>
    </source>
</evidence>
<evidence type="ECO:0000256" key="3">
    <source>
        <dbReference type="ARBA" id="ARBA00022960"/>
    </source>
</evidence>
<dbReference type="EMBL" id="JAASQP010000001">
    <property type="protein sequence ID" value="NIJ24751.1"/>
    <property type="molecule type" value="Genomic_DNA"/>
</dbReference>
<dbReference type="EC" id="2.4.99.28" evidence="6"/>
<name>A0ABX0U2E7_9SPHN</name>
<comment type="function">
    <text evidence="6">Peptidoglycan polymerase that is essential for cell wall elongation.</text>
</comment>
<feature type="transmembrane region" description="Helical" evidence="6">
    <location>
        <begin position="167"/>
        <end position="184"/>
    </location>
</feature>
<dbReference type="Pfam" id="PF01098">
    <property type="entry name" value="FTSW_RODA_SPOVE"/>
    <property type="match status" value="1"/>
</dbReference>
<keyword evidence="6" id="KW-0808">Transferase</keyword>
<protein>
    <recommendedName>
        <fullName evidence="6">Peptidoglycan glycosyltransferase MrdB</fullName>
        <shortName evidence="6">PGT</shortName>
        <ecNumber evidence="6">2.4.99.28</ecNumber>
    </recommendedName>
    <alternativeName>
        <fullName evidence="6">Cell elongation protein RodA</fullName>
    </alternativeName>
    <alternativeName>
        <fullName evidence="6">Cell wall polymerase</fullName>
    </alternativeName>
    <alternativeName>
        <fullName evidence="6">Peptidoglycan polymerase</fullName>
        <shortName evidence="6">PG polymerase</shortName>
    </alternativeName>
</protein>
<keyword evidence="3 6" id="KW-0133">Cell shape</keyword>
<keyword evidence="6" id="KW-0997">Cell inner membrane</keyword>
<evidence type="ECO:0000256" key="4">
    <source>
        <dbReference type="ARBA" id="ARBA00022989"/>
    </source>
</evidence>
<feature type="transmembrane region" description="Helical" evidence="6">
    <location>
        <begin position="307"/>
        <end position="331"/>
    </location>
</feature>
<keyword evidence="5 6" id="KW-0472">Membrane</keyword>
<dbReference type="PANTHER" id="PTHR30474">
    <property type="entry name" value="CELL CYCLE PROTEIN"/>
    <property type="match status" value="1"/>
</dbReference>
<comment type="catalytic activity">
    <reaction evidence="6">
        <text>[GlcNAc-(1-&gt;4)-Mur2Ac(oyl-L-Ala-gamma-D-Glu-L-Lys-D-Ala-D-Ala)](n)-di-trans,octa-cis-undecaprenyl diphosphate + beta-D-GlcNAc-(1-&gt;4)-Mur2Ac(oyl-L-Ala-gamma-D-Glu-L-Lys-D-Ala-D-Ala)-di-trans,octa-cis-undecaprenyl diphosphate = [GlcNAc-(1-&gt;4)-Mur2Ac(oyl-L-Ala-gamma-D-Glu-L-Lys-D-Ala-D-Ala)](n+1)-di-trans,octa-cis-undecaprenyl diphosphate + di-trans,octa-cis-undecaprenyl diphosphate + H(+)</text>
        <dbReference type="Rhea" id="RHEA:23708"/>
        <dbReference type="Rhea" id="RHEA-COMP:9602"/>
        <dbReference type="Rhea" id="RHEA-COMP:9603"/>
        <dbReference type="ChEBI" id="CHEBI:15378"/>
        <dbReference type="ChEBI" id="CHEBI:58405"/>
        <dbReference type="ChEBI" id="CHEBI:60033"/>
        <dbReference type="ChEBI" id="CHEBI:78435"/>
        <dbReference type="EC" id="2.4.99.28"/>
    </reaction>
</comment>
<comment type="pathway">
    <text evidence="6">Cell wall biogenesis; peptidoglycan biosynthesis.</text>
</comment>
<dbReference type="PANTHER" id="PTHR30474:SF1">
    <property type="entry name" value="PEPTIDOGLYCAN GLYCOSYLTRANSFERASE MRDB"/>
    <property type="match status" value="1"/>
</dbReference>
<feature type="transmembrane region" description="Helical" evidence="6">
    <location>
        <begin position="47"/>
        <end position="66"/>
    </location>
</feature>
<dbReference type="RefSeq" id="WP_140047120.1">
    <property type="nucleotide sequence ID" value="NZ_BAAAEV010000001.1"/>
</dbReference>
<dbReference type="NCBIfam" id="NF037961">
    <property type="entry name" value="RodA_shape"/>
    <property type="match status" value="1"/>
</dbReference>
<keyword evidence="8" id="KW-1185">Reference proteome</keyword>
<keyword evidence="6" id="KW-0573">Peptidoglycan synthesis</keyword>
<keyword evidence="2 6" id="KW-0812">Transmembrane</keyword>
<evidence type="ECO:0000256" key="2">
    <source>
        <dbReference type="ARBA" id="ARBA00022692"/>
    </source>
</evidence>
<evidence type="ECO:0000313" key="8">
    <source>
        <dbReference type="Proteomes" id="UP000788153"/>
    </source>
</evidence>
<keyword evidence="6" id="KW-0328">Glycosyltransferase</keyword>
<keyword evidence="6" id="KW-0961">Cell wall biogenesis/degradation</keyword>
<keyword evidence="4 6" id="KW-1133">Transmembrane helix</keyword>
<dbReference type="InterPro" id="IPR001182">
    <property type="entry name" value="FtsW/RodA"/>
</dbReference>
<proteinExistence type="inferred from homology"/>
<gene>
    <name evidence="6" type="primary">mrdB</name>
    <name evidence="6" type="synonym">rodA</name>
    <name evidence="7" type="ORF">FHT01_002293</name>
</gene>
<dbReference type="InterPro" id="IPR011923">
    <property type="entry name" value="RodA/MrdB"/>
</dbReference>
<comment type="caution">
    <text evidence="7">The sequence shown here is derived from an EMBL/GenBank/DDBJ whole genome shotgun (WGS) entry which is preliminary data.</text>
</comment>
<comment type="similarity">
    <text evidence="6">Belongs to the SEDS family. MrdB/RodA subfamily.</text>
</comment>
<evidence type="ECO:0000256" key="6">
    <source>
        <dbReference type="HAMAP-Rule" id="MF_02079"/>
    </source>
</evidence>
<feature type="transmembrane region" description="Helical" evidence="6">
    <location>
        <begin position="143"/>
        <end position="161"/>
    </location>
</feature>
<feature type="transmembrane region" description="Helical" evidence="6">
    <location>
        <begin position="23"/>
        <end position="41"/>
    </location>
</feature>
<evidence type="ECO:0000256" key="1">
    <source>
        <dbReference type="ARBA" id="ARBA00004141"/>
    </source>
</evidence>
<dbReference type="NCBIfam" id="TIGR02210">
    <property type="entry name" value="rodA_shape"/>
    <property type="match status" value="1"/>
</dbReference>
<feature type="transmembrane region" description="Helical" evidence="6">
    <location>
        <begin position="277"/>
        <end position="295"/>
    </location>
</feature>
<organism evidence="7 8">
    <name type="scientific">Sphingomonas japonica</name>
    <dbReference type="NCBI Taxonomy" id="511662"/>
    <lineage>
        <taxon>Bacteria</taxon>
        <taxon>Pseudomonadati</taxon>
        <taxon>Pseudomonadota</taxon>
        <taxon>Alphaproteobacteria</taxon>
        <taxon>Sphingomonadales</taxon>
        <taxon>Sphingomonadaceae</taxon>
        <taxon>Sphingomonas</taxon>
    </lineage>
</organism>
<keyword evidence="6" id="KW-1003">Cell membrane</keyword>
<feature type="transmembrane region" description="Helical" evidence="6">
    <location>
        <begin position="73"/>
        <end position="98"/>
    </location>
</feature>
<evidence type="ECO:0000256" key="5">
    <source>
        <dbReference type="ARBA" id="ARBA00023136"/>
    </source>
</evidence>
<comment type="subcellular location">
    <subcellularLocation>
        <location evidence="6">Cell inner membrane</location>
        <topology evidence="6">Multi-pass membrane protein</topology>
    </subcellularLocation>
    <subcellularLocation>
        <location evidence="1">Membrane</location>
        <topology evidence="1">Multi-pass membrane protein</topology>
    </subcellularLocation>
</comment>
<dbReference type="Proteomes" id="UP000788153">
    <property type="component" value="Unassembled WGS sequence"/>
</dbReference>
<feature type="transmembrane region" description="Helical" evidence="6">
    <location>
        <begin position="189"/>
        <end position="208"/>
    </location>
</feature>
<feature type="transmembrane region" description="Helical" evidence="6">
    <location>
        <begin position="343"/>
        <end position="364"/>
    </location>
</feature>
<sequence length="374" mass="40280">MSSGSTGPGFVPAPLAQLPWKTLLLILLIGGFGLVVLYSAAGGNVRPWAFSQGIRFVAFLGMAIVLSRIREEFWSMIALPGYVAVLVALILVELIGAVGGGSQRWLDLGFIRLQPSEFMKIFIVLACAKFYDMMPPNETRRFGAIWPAVLLIGMPAALVMLQPDLGTALMITAGGITVMFLAGIPLRLFIGGALGLALFVPIAVNYLLHDYQRNRVLIFLNPENDPLGTGYHISQSKIAIGSGGLFGKGFLNGTQSHLDYLPEGHTDFALATMMEEWGLVGGILTVIAFFLLIRWGVQVGVRAQSKFARLTAAGLATTIFFYVAINMGMVMGLAPVVGIPLPFISFGGSAQMTVLICIGILMAIDRQNRIKESW</sequence>